<dbReference type="STRING" id="94130.A0A2Z6QVI0"/>
<accession>A0A2Z6QVI0</accession>
<feature type="region of interest" description="Disordered" evidence="1">
    <location>
        <begin position="544"/>
        <end position="571"/>
    </location>
</feature>
<feature type="compositionally biased region" description="Basic and acidic residues" evidence="1">
    <location>
        <begin position="558"/>
        <end position="571"/>
    </location>
</feature>
<evidence type="ECO:0000259" key="2">
    <source>
        <dbReference type="Pfam" id="PF10551"/>
    </source>
</evidence>
<sequence length="578" mass="68009">MLIKGKESLEEELIFHVNVSCPEVNNPDSAIFVNKIVDDHNHNLRIESILFEQNKRFSEEMMEDVQFLTQYCKMRATAQRRYLKGKYPSQSIYSEDLYNAIKKFHPTAKSLFNNAAQMSDWLDQQKKKDSRWIVARGWNDDNALIHLLWMTPKQVENWIQFFDCVLNDVTHKTNKYRIALTLLIEFDQNPTNIHPTVILTDSDPAVDVAIMKIFPTTYPIHCAFHITQNLHKNLQKLLEDDYKKFLQDFYQCRNNLIQITFYQRFTKLVEDYPKTKCYLEGLYKSKEYWAHSYTNFKFTGGMIATLRVESVNAYKKNQYQYWKLTIPSVKNLDQTNFLFTKVDECCQNFLTPAILKMQHNEINQSLYYVVNLGQTDIISNEIFRDDDTESLQTTIKQLLEVVSHDNVKEIWDVKVGNSQKMKHHIVLLKNGSHVYSCLSIIQQGIVCKHYFQVMLNTSEAKFHIRLIPSRWYQKEKDGSYKPFIVADKFNNEKDDLLEQRMGTLDQKIMYGTLHGMYKKALQKALQNKSNSLRLIKILKEFADEDSECEDNDESEEIESNKEADSFGSDKENINVFQL</sequence>
<gene>
    <name evidence="3" type="ORF">RclHR1_11230011</name>
</gene>
<keyword evidence="4" id="KW-1185">Reference proteome</keyword>
<reference evidence="3 4" key="1">
    <citation type="submission" date="2017-11" db="EMBL/GenBank/DDBJ databases">
        <title>The genome of Rhizophagus clarus HR1 reveals common genetic basis of auxotrophy among arbuscular mycorrhizal fungi.</title>
        <authorList>
            <person name="Kobayashi Y."/>
        </authorList>
    </citation>
    <scope>NUCLEOTIDE SEQUENCE [LARGE SCALE GENOMIC DNA]</scope>
    <source>
        <strain evidence="3 4">HR1</strain>
    </source>
</reference>
<proteinExistence type="predicted"/>
<dbReference type="PANTHER" id="PTHR47718:SF7">
    <property type="entry name" value="PROTEIN FAR1-RELATED SEQUENCE"/>
    <property type="match status" value="1"/>
</dbReference>
<protein>
    <recommendedName>
        <fullName evidence="2">MULE transposase domain-containing protein</fullName>
    </recommendedName>
</protein>
<dbReference type="Pfam" id="PF10551">
    <property type="entry name" value="MULE"/>
    <property type="match status" value="1"/>
</dbReference>
<feature type="domain" description="MULE transposase" evidence="2">
    <location>
        <begin position="172"/>
        <end position="229"/>
    </location>
</feature>
<dbReference type="EMBL" id="BEXD01000140">
    <property type="protein sequence ID" value="GBB84668.1"/>
    <property type="molecule type" value="Genomic_DNA"/>
</dbReference>
<comment type="caution">
    <text evidence="3">The sequence shown here is derived from an EMBL/GenBank/DDBJ whole genome shotgun (WGS) entry which is preliminary data.</text>
</comment>
<dbReference type="PANTHER" id="PTHR47718">
    <property type="entry name" value="OS01G0519700 PROTEIN"/>
    <property type="match status" value="1"/>
</dbReference>
<dbReference type="InterPro" id="IPR018289">
    <property type="entry name" value="MULE_transposase_dom"/>
</dbReference>
<evidence type="ECO:0000256" key="1">
    <source>
        <dbReference type="SAM" id="MobiDB-lite"/>
    </source>
</evidence>
<feature type="compositionally biased region" description="Acidic residues" evidence="1">
    <location>
        <begin position="544"/>
        <end position="557"/>
    </location>
</feature>
<organism evidence="3 4">
    <name type="scientific">Rhizophagus clarus</name>
    <dbReference type="NCBI Taxonomy" id="94130"/>
    <lineage>
        <taxon>Eukaryota</taxon>
        <taxon>Fungi</taxon>
        <taxon>Fungi incertae sedis</taxon>
        <taxon>Mucoromycota</taxon>
        <taxon>Glomeromycotina</taxon>
        <taxon>Glomeromycetes</taxon>
        <taxon>Glomerales</taxon>
        <taxon>Glomeraceae</taxon>
        <taxon>Rhizophagus</taxon>
    </lineage>
</organism>
<name>A0A2Z6QVI0_9GLOM</name>
<evidence type="ECO:0000313" key="4">
    <source>
        <dbReference type="Proteomes" id="UP000247702"/>
    </source>
</evidence>
<evidence type="ECO:0000313" key="3">
    <source>
        <dbReference type="EMBL" id="GBB84668.1"/>
    </source>
</evidence>
<dbReference type="AlphaFoldDB" id="A0A2Z6QVI0"/>
<dbReference type="Proteomes" id="UP000247702">
    <property type="component" value="Unassembled WGS sequence"/>
</dbReference>